<feature type="compositionally biased region" description="Basic and acidic residues" evidence="5">
    <location>
        <begin position="1029"/>
        <end position="1041"/>
    </location>
</feature>
<dbReference type="PROSITE" id="PS50966">
    <property type="entry name" value="ZF_SWIM"/>
    <property type="match status" value="1"/>
</dbReference>
<keyword evidence="7" id="KW-1185">Reference proteome</keyword>
<evidence type="ECO:0000256" key="2">
    <source>
        <dbReference type="ARBA" id="ARBA00022771"/>
    </source>
</evidence>
<feature type="region of interest" description="Disordered" evidence="5">
    <location>
        <begin position="953"/>
        <end position="986"/>
    </location>
</feature>
<dbReference type="InterPro" id="IPR058594">
    <property type="entry name" value="PB1-like_dom_pln"/>
</dbReference>
<dbReference type="PANTHER" id="PTHR31973:SF187">
    <property type="entry name" value="MUTATOR TRANSPOSASE MUDRA PROTEIN"/>
    <property type="match status" value="1"/>
</dbReference>
<keyword evidence="1" id="KW-0479">Metal-binding</keyword>
<dbReference type="Pfam" id="PF10551">
    <property type="entry name" value="MULE"/>
    <property type="match status" value="1"/>
</dbReference>
<evidence type="ECO:0000313" key="7">
    <source>
        <dbReference type="Proteomes" id="UP001515500"/>
    </source>
</evidence>
<accession>A0AB40CFU8</accession>
<dbReference type="InterPro" id="IPR007527">
    <property type="entry name" value="Znf_SWIM"/>
</dbReference>
<dbReference type="Proteomes" id="UP001515500">
    <property type="component" value="Chromosome 14"/>
</dbReference>
<protein>
    <submittedName>
        <fullName evidence="8">Uncharacterized protein LOC120276032</fullName>
    </submittedName>
</protein>
<gene>
    <name evidence="8" type="primary">LOC120276032</name>
</gene>
<dbReference type="GO" id="GO:0008270">
    <property type="term" value="F:zinc ion binding"/>
    <property type="evidence" value="ECO:0007669"/>
    <property type="project" value="UniProtKB-KW"/>
</dbReference>
<proteinExistence type="predicted"/>
<dbReference type="Pfam" id="PF03108">
    <property type="entry name" value="DBD_Tnp_Mut"/>
    <property type="match status" value="1"/>
</dbReference>
<dbReference type="PANTHER" id="PTHR31973">
    <property type="entry name" value="POLYPROTEIN, PUTATIVE-RELATED"/>
    <property type="match status" value="1"/>
</dbReference>
<feature type="compositionally biased region" description="Basic and acidic residues" evidence="5">
    <location>
        <begin position="346"/>
        <end position="356"/>
    </location>
</feature>
<feature type="compositionally biased region" description="Polar residues" evidence="5">
    <location>
        <begin position="1008"/>
        <end position="1028"/>
    </location>
</feature>
<dbReference type="InterPro" id="IPR006564">
    <property type="entry name" value="Znf_PMZ"/>
</dbReference>
<keyword evidence="3" id="KW-0862">Zinc</keyword>
<sequence>MGMLTRILVQGQANWSSSKRHGGLGGGGSNAGGMLEKVLVDESLHLLSGAKRPSEGATKVLDSGVGSFEHVEVLLVLVEVMINSNPRTASRVCWVSFWISLGKNGMALKLQVYLEVLCCGWTNCWVAAHNLTTRSSIVFSCRFYIPSCFRSLFSIPLDVYIVKYYHGGTLLREGEVEYVNGSVVEFLVDLDKLCYWDLLGHIKELGYDITNSVSFFFRDDGATLMQISDDEDILRLVNQLQKLHTVDVYVEISGFKHNKGIPDALLSNSEIDLQLNVRKPDIEIDVDVDVGEANECNNGNYSGEDDEERMLDVPINYNSDVDEEWEEARVKVSKYIQLKKKIQGNDVEKDESHNVDKGAPASNTECPAENQKELIEDEGDKVGGCLSDYMDSSDPGSFIDTSSGSDVDDAHYQKSSRKIYDPTTNLEEFFLDLRFSDLKLFKNALVEFSTRKRFEFKYIKNDAMRVRAKCSAEGCSWMILCSWCSSKKLYVVKHYQAEHSCLLGATRNRRVSAHVVVEKFGDIIAGIPVMKPRHLKALVRREFGVFITDKTCKNARRLVLRKIEQQFIEDFKVLNNYAMELRATNLGSNVVVVLGRQSQDALPIFQKMYICLTAVKEGFLVGCRRLIGLDGCFLKGLMKGQLLVAVGRDGNNHMFPIAWAVVEKETSESWSWFLQQLKLDLGIEDGLGWSIVSDMQKGLIHAVNSLLPLIEHRMCARHIYARWGKRHPGKELQILFWSTARSTSEPEMQSQLQKMKRVKGGGMAVEELLERWPISGWCATYFNDVVKCHVIDNNICETFNGVMVEARSKPIITMLEEIRRYVMQRMVVKRNYVRKWKLDFGPNIISKLETERSKSGKWQVDWNGAAEHEVYWDDVQLLVRETYVVKLANNSCSCGKWDKSGIPCQHAMAAIAFHGLDPLNYISEWFKKETYLKAYQFNISAVKGRRFWPTSEEGPMLPPITKRMPGRPAKKRKREPLEGKNKSNTKLSKEGRVFKCGICHMEGHNRKSCQNKASRQDTTTEVGSSGQKTNERMKTNGKEKTYATSKKKRGRPAYGPTRILRGAHTGETILGREVANSSSFITTNELIARRNARVVANKNQAEVVGHQSSRTS</sequence>
<feature type="region of interest" description="Disordered" evidence="5">
    <location>
        <begin position="346"/>
        <end position="369"/>
    </location>
</feature>
<feature type="compositionally biased region" description="Basic and acidic residues" evidence="5">
    <location>
        <begin position="975"/>
        <end position="986"/>
    </location>
</feature>
<dbReference type="GeneID" id="120276032"/>
<evidence type="ECO:0000256" key="5">
    <source>
        <dbReference type="SAM" id="MobiDB-lite"/>
    </source>
</evidence>
<feature type="region of interest" description="Disordered" evidence="5">
    <location>
        <begin position="1007"/>
        <end position="1058"/>
    </location>
</feature>
<feature type="domain" description="SWIM-type" evidence="6">
    <location>
        <begin position="883"/>
        <end position="915"/>
    </location>
</feature>
<evidence type="ECO:0000259" key="6">
    <source>
        <dbReference type="PROSITE" id="PS50966"/>
    </source>
</evidence>
<dbReference type="AlphaFoldDB" id="A0AB40CFU8"/>
<evidence type="ECO:0000313" key="8">
    <source>
        <dbReference type="RefSeq" id="XP_039138711.1"/>
    </source>
</evidence>
<dbReference type="Pfam" id="PF04434">
    <property type="entry name" value="SWIM"/>
    <property type="match status" value="1"/>
</dbReference>
<dbReference type="Pfam" id="PF26130">
    <property type="entry name" value="PB1-like"/>
    <property type="match status" value="1"/>
</dbReference>
<name>A0AB40CFU8_DIOCR</name>
<dbReference type="RefSeq" id="XP_039138711.1">
    <property type="nucleotide sequence ID" value="XM_039282777.1"/>
</dbReference>
<reference evidence="8" key="1">
    <citation type="submission" date="2025-08" db="UniProtKB">
        <authorList>
            <consortium name="RefSeq"/>
        </authorList>
    </citation>
    <scope>IDENTIFICATION</scope>
</reference>
<evidence type="ECO:0000256" key="1">
    <source>
        <dbReference type="ARBA" id="ARBA00022723"/>
    </source>
</evidence>
<dbReference type="InterPro" id="IPR004332">
    <property type="entry name" value="Transposase_MuDR"/>
</dbReference>
<dbReference type="SMART" id="SM00575">
    <property type="entry name" value="ZnF_PMZ"/>
    <property type="match status" value="1"/>
</dbReference>
<organism evidence="7 8">
    <name type="scientific">Dioscorea cayennensis subsp. rotundata</name>
    <name type="common">White Guinea yam</name>
    <name type="synonym">Dioscorea rotundata</name>
    <dbReference type="NCBI Taxonomy" id="55577"/>
    <lineage>
        <taxon>Eukaryota</taxon>
        <taxon>Viridiplantae</taxon>
        <taxon>Streptophyta</taxon>
        <taxon>Embryophyta</taxon>
        <taxon>Tracheophyta</taxon>
        <taxon>Spermatophyta</taxon>
        <taxon>Magnoliopsida</taxon>
        <taxon>Liliopsida</taxon>
        <taxon>Dioscoreales</taxon>
        <taxon>Dioscoreaceae</taxon>
        <taxon>Dioscorea</taxon>
    </lineage>
</organism>
<feature type="compositionally biased region" description="Basic residues" evidence="5">
    <location>
        <begin position="964"/>
        <end position="974"/>
    </location>
</feature>
<dbReference type="InterPro" id="IPR018289">
    <property type="entry name" value="MULE_transposase_dom"/>
</dbReference>
<evidence type="ECO:0000256" key="4">
    <source>
        <dbReference type="PROSITE-ProRule" id="PRU00325"/>
    </source>
</evidence>
<keyword evidence="2 4" id="KW-0863">Zinc-finger</keyword>
<evidence type="ECO:0000256" key="3">
    <source>
        <dbReference type="ARBA" id="ARBA00022833"/>
    </source>
</evidence>